<feature type="signal peptide" evidence="1">
    <location>
        <begin position="1"/>
        <end position="21"/>
    </location>
</feature>
<keyword evidence="4" id="KW-1185">Reference proteome</keyword>
<sequence length="1103" mass="126387">MKNRNYFLIFIFACCSGVVCTAEGQNKNKHYIKNRIMTTEDGNSFREKVLYYDIFGKHTETVQVGASPQGKDLHFTFGYDILDRPVSESLPLPDGNRNYYGDAFPYSGCVYGNSSLNRIRESYGPGAAWRDNGKSIKTEYLVNADSGDLSCAEFRAEDNGEDVRLIRSGLYAAGELSVARTTDEDGKVVYTFTDFEGKLLLTRRMNGTEPHDTYIVYDDRGRKRIVLPPLAADELTATASWGCNSSEVIKKYGYVYRYDGRDRVIEKKLPGCDPVHFVYDRSDRLILKQNGNNRRDGVWQYYQYDGLGREVIWGVLPSSAAREDWEVIFRDTVCCERFIGLGQDENFGYTNTAAFNESRTPLIVSYYDSYAFEALSDSFLTYVDKPDFGKRIERPSGKLTGQIIALLNNPELKEHVTHYYDNRGRVIQTNACSVSGFHNYSFTKYDFIGQPISVRKEHYSIYPAKAILEPEATYDHTIVYDYEYDHAGRLTRLYQTFDKNERIKIAEYRYDEAGRLVGKVLHDGKFDCKYDYNIRGWLTEIDEPFMNEKIYYNEDLPEGVEPLYNGNIADVYYSAHDSAHFRLSYDGLNRLTASQQYTRDGVKTAAAEAFTYDKMGNITSIVRSTQNPQPDYINRVQLFYDGNRIIRGEGSPYYGDYNDMVYPNYSGRDIEYEYDPNGNLIKNSDNRISLTTYNLLNLPQTVAFSDKSLSVFYYMADGRKIRNATGAYSISTAVPIDSVIKNTDPYISYMSEWNDVYWYQRTQQKYINTPEGNIEVSTGRKMSFSYCYTSKDHLGSIWHYWNNLNNSRANIYYPSGIMREKRRSPYNYGLTGKEIVYDNGLDEYFFGARTLFAPINRFNQPDPLCEEYYHISPYAYCANNFINVLDPDGKDPIYAKNFWGKIKLIGDDGQKSTGSYLVRGSVAREVKAATKSGNFYTGNLSESKNVMHIPTGQIQQDVQRTATAALNSGTSPETRVEYGGHVLFGDTNARIWDAGTTMQTQILSDGSTEKKWSVKPFKIGGKNNQFGGLISQIQFFWHIHPNGSTPSRGDIWWVGELRKYGFTGNSFLIDINNNRVIFFNEKGSLMNIKYDDFKRMGKQEDIK</sequence>
<name>A0A495VRA8_9BACT</name>
<reference evidence="3 4" key="1">
    <citation type="submission" date="2018-10" db="EMBL/GenBank/DDBJ databases">
        <title>Genomic Encyclopedia of Archaeal and Bacterial Type Strains, Phase II (KMG-II): from individual species to whole genera.</title>
        <authorList>
            <person name="Goeker M."/>
        </authorList>
    </citation>
    <scope>NUCLEOTIDE SEQUENCE [LARGE SCALE GENOMIC DNA]</scope>
    <source>
        <strain evidence="3 4">NSB1</strain>
    </source>
</reference>
<evidence type="ECO:0000256" key="1">
    <source>
        <dbReference type="SAM" id="SignalP"/>
    </source>
</evidence>
<accession>A0A495VRA8</accession>
<organism evidence="3 4">
    <name type="scientific">Coprobacter fastidiosus NSB1 = JCM 33896</name>
    <dbReference type="NCBI Taxonomy" id="1349822"/>
    <lineage>
        <taxon>Bacteria</taxon>
        <taxon>Pseudomonadati</taxon>
        <taxon>Bacteroidota</taxon>
        <taxon>Bacteroidia</taxon>
        <taxon>Bacteroidales</taxon>
        <taxon>Barnesiellaceae</taxon>
        <taxon>Coprobacter</taxon>
    </lineage>
</organism>
<evidence type="ECO:0000313" key="3">
    <source>
        <dbReference type="EMBL" id="RKT50993.1"/>
    </source>
</evidence>
<comment type="caution">
    <text evidence="3">The sequence shown here is derived from an EMBL/GenBank/DDBJ whole genome shotgun (WGS) entry which is preliminary data.</text>
</comment>
<evidence type="ECO:0000313" key="4">
    <source>
        <dbReference type="Proteomes" id="UP000269493"/>
    </source>
</evidence>
<keyword evidence="1" id="KW-0732">Signal</keyword>
<feature type="domain" description="DUF6443" evidence="2">
    <location>
        <begin position="34"/>
        <end position="141"/>
    </location>
</feature>
<dbReference type="Gene3D" id="2.180.10.10">
    <property type="entry name" value="RHS repeat-associated core"/>
    <property type="match status" value="2"/>
</dbReference>
<dbReference type="PANTHER" id="PTHR32305">
    <property type="match status" value="1"/>
</dbReference>
<dbReference type="Proteomes" id="UP000269493">
    <property type="component" value="Unassembled WGS sequence"/>
</dbReference>
<dbReference type="InterPro" id="IPR022385">
    <property type="entry name" value="Rhs_assc_core"/>
</dbReference>
<dbReference type="NCBIfam" id="TIGR03696">
    <property type="entry name" value="Rhs_assc_core"/>
    <property type="match status" value="1"/>
</dbReference>
<dbReference type="OrthoDB" id="976756at2"/>
<dbReference type="AlphaFoldDB" id="A0A495VRA8"/>
<gene>
    <name evidence="3" type="ORF">BC742_1953</name>
</gene>
<dbReference type="InterPro" id="IPR045619">
    <property type="entry name" value="DUF6443"/>
</dbReference>
<dbReference type="PANTHER" id="PTHR32305:SF15">
    <property type="entry name" value="PROTEIN RHSA-RELATED"/>
    <property type="match status" value="1"/>
</dbReference>
<dbReference type="EMBL" id="RBXN01000006">
    <property type="protein sequence ID" value="RKT50993.1"/>
    <property type="molecule type" value="Genomic_DNA"/>
</dbReference>
<proteinExistence type="predicted"/>
<dbReference type="InterPro" id="IPR050708">
    <property type="entry name" value="T6SS_VgrG/RHS"/>
</dbReference>
<dbReference type="Pfam" id="PF20041">
    <property type="entry name" value="DUF6443"/>
    <property type="match status" value="1"/>
</dbReference>
<protein>
    <submittedName>
        <fullName evidence="3">RHS repeat-associated protein</fullName>
    </submittedName>
</protein>
<feature type="chain" id="PRO_5019834976" evidence="1">
    <location>
        <begin position="22"/>
        <end position="1103"/>
    </location>
</feature>
<evidence type="ECO:0000259" key="2">
    <source>
        <dbReference type="Pfam" id="PF20041"/>
    </source>
</evidence>